<dbReference type="RefSeq" id="WP_002575816.1">
    <property type="nucleotide sequence ID" value="NZ_BAABXO010000001.1"/>
</dbReference>
<evidence type="ECO:0000259" key="6">
    <source>
        <dbReference type="Pfam" id="PF14833"/>
    </source>
</evidence>
<evidence type="ECO:0000256" key="3">
    <source>
        <dbReference type="ARBA" id="ARBA00023027"/>
    </source>
</evidence>
<name>A0A6N2X772_9FIRM</name>
<evidence type="ECO:0000256" key="2">
    <source>
        <dbReference type="ARBA" id="ARBA00023002"/>
    </source>
</evidence>
<gene>
    <name evidence="7" type="primary">garR_2</name>
    <name evidence="7" type="ORF">CBLFYP116_04515</name>
</gene>
<evidence type="ECO:0000256" key="4">
    <source>
        <dbReference type="PIRSR" id="PIRSR000103-1"/>
    </source>
</evidence>
<dbReference type="InterPro" id="IPR015815">
    <property type="entry name" value="HIBADH-related"/>
</dbReference>
<dbReference type="PIRSF" id="PIRSF000103">
    <property type="entry name" value="HIBADH"/>
    <property type="match status" value="1"/>
</dbReference>
<dbReference type="InterPro" id="IPR036291">
    <property type="entry name" value="NAD(P)-bd_dom_sf"/>
</dbReference>
<evidence type="ECO:0000256" key="1">
    <source>
        <dbReference type="ARBA" id="ARBA00009080"/>
    </source>
</evidence>
<dbReference type="SUPFAM" id="SSF51735">
    <property type="entry name" value="NAD(P)-binding Rossmann-fold domains"/>
    <property type="match status" value="1"/>
</dbReference>
<dbReference type="Gene3D" id="3.40.50.720">
    <property type="entry name" value="NAD(P)-binding Rossmann-like Domain"/>
    <property type="match status" value="1"/>
</dbReference>
<accession>A0A6N2X772</accession>
<organism evidence="7">
    <name type="scientific">Enterocloster bolteae</name>
    <dbReference type="NCBI Taxonomy" id="208479"/>
    <lineage>
        <taxon>Bacteria</taxon>
        <taxon>Bacillati</taxon>
        <taxon>Bacillota</taxon>
        <taxon>Clostridia</taxon>
        <taxon>Lachnospirales</taxon>
        <taxon>Lachnospiraceae</taxon>
        <taxon>Enterocloster</taxon>
    </lineage>
</organism>
<reference evidence="7" key="1">
    <citation type="submission" date="2019-11" db="EMBL/GenBank/DDBJ databases">
        <authorList>
            <person name="Feng L."/>
        </authorList>
    </citation>
    <scope>NUCLEOTIDE SEQUENCE</scope>
    <source>
        <strain evidence="7">CbolteaeLFYP116</strain>
    </source>
</reference>
<comment type="similarity">
    <text evidence="1">Belongs to the HIBADH-related family.</text>
</comment>
<dbReference type="GO" id="GO:0051287">
    <property type="term" value="F:NAD binding"/>
    <property type="evidence" value="ECO:0007669"/>
    <property type="project" value="InterPro"/>
</dbReference>
<dbReference type="EC" id="1.1.1.60" evidence="7"/>
<dbReference type="InterPro" id="IPR029154">
    <property type="entry name" value="HIBADH-like_NADP-bd"/>
</dbReference>
<dbReference type="GO" id="GO:0008679">
    <property type="term" value="F:2-hydroxy-3-oxopropionate reductase activity"/>
    <property type="evidence" value="ECO:0007669"/>
    <property type="project" value="UniProtKB-EC"/>
</dbReference>
<sequence length="300" mass="31058">MNDTIGVIGLGTMGIGIAGHLLDEGCTVKGYDINPERLRILAEKGGIPASSPSQTAKDCSALVLMVFNGEQVMNVLFGENGAAESLKPGSCVIICASVGAPACEQAAEKLEHMGIHLVDSPVRGTALSCETGTLYLMVGASDEAFTAAKGVLDTIGSCVVRAGHKAGMGQKAKTCMQAFFSLTFQSTYEVLALGTAMGLDPATVYSILDDTGASSNIFRATARNVASRQFTGTGNPLSILDKDMKIACQTANTCGLPVPSIAATSANFSKAMEEHGTDDVWSAILPLEKAAGIEVKFDIP</sequence>
<evidence type="ECO:0000313" key="7">
    <source>
        <dbReference type="EMBL" id="VYT49975.1"/>
    </source>
</evidence>
<dbReference type="Pfam" id="PF03446">
    <property type="entry name" value="NAD_binding_2"/>
    <property type="match status" value="1"/>
</dbReference>
<dbReference type="GeneID" id="23113735"/>
<dbReference type="Gene3D" id="1.10.1040.10">
    <property type="entry name" value="N-(1-d-carboxylethyl)-l-norvaline Dehydrogenase, domain 2"/>
    <property type="match status" value="1"/>
</dbReference>
<keyword evidence="3" id="KW-0520">NAD</keyword>
<feature type="active site" evidence="4">
    <location>
        <position position="173"/>
    </location>
</feature>
<dbReference type="PANTHER" id="PTHR43060">
    <property type="entry name" value="3-HYDROXYISOBUTYRATE DEHYDROGENASE-LIKE 1, MITOCHONDRIAL-RELATED"/>
    <property type="match status" value="1"/>
</dbReference>
<dbReference type="PANTHER" id="PTHR43060:SF15">
    <property type="entry name" value="3-HYDROXYISOBUTYRATE DEHYDROGENASE-LIKE 1, MITOCHONDRIAL-RELATED"/>
    <property type="match status" value="1"/>
</dbReference>
<dbReference type="Pfam" id="PF14833">
    <property type="entry name" value="NAD_binding_11"/>
    <property type="match status" value="1"/>
</dbReference>
<dbReference type="SUPFAM" id="SSF48179">
    <property type="entry name" value="6-phosphogluconate dehydrogenase C-terminal domain-like"/>
    <property type="match status" value="1"/>
</dbReference>
<dbReference type="EMBL" id="CACRTF010000017">
    <property type="protein sequence ID" value="VYT49975.1"/>
    <property type="molecule type" value="Genomic_DNA"/>
</dbReference>
<keyword evidence="2 7" id="KW-0560">Oxidoreductase</keyword>
<dbReference type="InterPro" id="IPR006115">
    <property type="entry name" value="6PGDH_NADP-bd"/>
</dbReference>
<dbReference type="AlphaFoldDB" id="A0A6N2X772"/>
<feature type="domain" description="3-hydroxyisobutyrate dehydrogenase-like NAD-binding" evidence="6">
    <location>
        <begin position="167"/>
        <end position="284"/>
    </location>
</feature>
<feature type="domain" description="6-phosphogluconate dehydrogenase NADP-binding" evidence="5">
    <location>
        <begin position="4"/>
        <end position="161"/>
    </location>
</feature>
<evidence type="ECO:0000259" key="5">
    <source>
        <dbReference type="Pfam" id="PF03446"/>
    </source>
</evidence>
<dbReference type="InterPro" id="IPR013328">
    <property type="entry name" value="6PGD_dom2"/>
</dbReference>
<protein>
    <submittedName>
        <fullName evidence="7">2-hydroxy-3-oxopropionate reductase</fullName>
        <ecNumber evidence="7">1.1.1.60</ecNumber>
    </submittedName>
</protein>
<dbReference type="GO" id="GO:0050661">
    <property type="term" value="F:NADP binding"/>
    <property type="evidence" value="ECO:0007669"/>
    <property type="project" value="InterPro"/>
</dbReference>
<dbReference type="InterPro" id="IPR008927">
    <property type="entry name" value="6-PGluconate_DH-like_C_sf"/>
</dbReference>
<proteinExistence type="inferred from homology"/>